<dbReference type="AlphaFoldDB" id="D0KWG5"/>
<evidence type="ECO:0000313" key="1">
    <source>
        <dbReference type="EMBL" id="ACX94962.1"/>
    </source>
</evidence>
<protein>
    <submittedName>
        <fullName evidence="1">Uncharacterized protein</fullName>
    </submittedName>
</protein>
<dbReference type="Proteomes" id="UP000009102">
    <property type="component" value="Chromosome"/>
</dbReference>
<gene>
    <name evidence="1" type="ordered locus">Hneap_0097</name>
</gene>
<proteinExistence type="predicted"/>
<dbReference type="KEGG" id="hna:Hneap_0097"/>
<dbReference type="NCBIfam" id="NF041374">
    <property type="entry name" value="GDCCVxC"/>
    <property type="match status" value="1"/>
</dbReference>
<organism evidence="1 2">
    <name type="scientific">Halothiobacillus neapolitanus (strain ATCC 23641 / DSM 15147 / CIP 104769 / NCIMB 8539 / c2)</name>
    <name type="common">Thiobacillus neapolitanus</name>
    <dbReference type="NCBI Taxonomy" id="555778"/>
    <lineage>
        <taxon>Bacteria</taxon>
        <taxon>Pseudomonadati</taxon>
        <taxon>Pseudomonadota</taxon>
        <taxon>Gammaproteobacteria</taxon>
        <taxon>Chromatiales</taxon>
        <taxon>Halothiobacillaceae</taxon>
        <taxon>Halothiobacillus</taxon>
    </lineage>
</organism>
<accession>D0KWG5</accession>
<reference evidence="1 2" key="1">
    <citation type="submission" date="2009-10" db="EMBL/GenBank/DDBJ databases">
        <title>Complete sequence of Halothiobacillus neapolitanus c2.</title>
        <authorList>
            <consortium name="US DOE Joint Genome Institute"/>
            <person name="Lucas S."/>
            <person name="Copeland A."/>
            <person name="Lapidus A."/>
            <person name="Glavina del Rio T."/>
            <person name="Tice H."/>
            <person name="Bruce D."/>
            <person name="Goodwin L."/>
            <person name="Pitluck S."/>
            <person name="Davenport K."/>
            <person name="Brettin T."/>
            <person name="Detter J.C."/>
            <person name="Han C."/>
            <person name="Tapia R."/>
            <person name="Larimer F."/>
            <person name="Land M."/>
            <person name="Hauser L."/>
            <person name="Kyrpides N."/>
            <person name="Mikhailova N."/>
            <person name="Kerfeld C."/>
            <person name="Cannon G."/>
            <person name="Heinhort S."/>
        </authorList>
    </citation>
    <scope>NUCLEOTIDE SEQUENCE [LARGE SCALE GENOMIC DNA]</scope>
    <source>
        <strain evidence="2">ATCC 23641 / c2</strain>
    </source>
</reference>
<name>D0KWG5_HALNC</name>
<dbReference type="STRING" id="555778.Hneap_0097"/>
<dbReference type="InterPro" id="IPR047677">
    <property type="entry name" value="GDCCVxC"/>
</dbReference>
<keyword evidence="2" id="KW-1185">Reference proteome</keyword>
<evidence type="ECO:0000313" key="2">
    <source>
        <dbReference type="Proteomes" id="UP000009102"/>
    </source>
</evidence>
<dbReference type="HOGENOM" id="CLU_178450_0_0_6"/>
<dbReference type="OrthoDB" id="332228at2"/>
<sequence>MEIILASTLTCPECGHKETETMPTDSCQWFYECKGCGVLLKPKKGDCCVFCSYGSVPCPPIQQGTGSCCSS</sequence>
<dbReference type="RefSeq" id="WP_012822998.1">
    <property type="nucleotide sequence ID" value="NC_013422.1"/>
</dbReference>
<dbReference type="EMBL" id="CP001801">
    <property type="protein sequence ID" value="ACX94962.1"/>
    <property type="molecule type" value="Genomic_DNA"/>
</dbReference>
<dbReference type="eggNOG" id="COG0053">
    <property type="taxonomic scope" value="Bacteria"/>
</dbReference>